<organism evidence="2 3">
    <name type="scientific">Dimargaris cristalligena</name>
    <dbReference type="NCBI Taxonomy" id="215637"/>
    <lineage>
        <taxon>Eukaryota</taxon>
        <taxon>Fungi</taxon>
        <taxon>Fungi incertae sedis</taxon>
        <taxon>Zoopagomycota</taxon>
        <taxon>Kickxellomycotina</taxon>
        <taxon>Dimargaritomycetes</taxon>
        <taxon>Dimargaritales</taxon>
        <taxon>Dimargaritaceae</taxon>
        <taxon>Dimargaris</taxon>
    </lineage>
</organism>
<evidence type="ECO:0000313" key="3">
    <source>
        <dbReference type="Proteomes" id="UP000268162"/>
    </source>
</evidence>
<gene>
    <name evidence="2" type="ORF">BJ085DRAFT_30366</name>
</gene>
<dbReference type="EMBL" id="ML002220">
    <property type="protein sequence ID" value="RKP40195.1"/>
    <property type="molecule type" value="Genomic_DNA"/>
</dbReference>
<feature type="region of interest" description="Disordered" evidence="1">
    <location>
        <begin position="125"/>
        <end position="149"/>
    </location>
</feature>
<feature type="compositionally biased region" description="Polar residues" evidence="1">
    <location>
        <begin position="127"/>
        <end position="136"/>
    </location>
</feature>
<protein>
    <submittedName>
        <fullName evidence="2">Uncharacterized protein</fullName>
    </submittedName>
</protein>
<evidence type="ECO:0000256" key="1">
    <source>
        <dbReference type="SAM" id="MobiDB-lite"/>
    </source>
</evidence>
<dbReference type="Proteomes" id="UP000268162">
    <property type="component" value="Unassembled WGS sequence"/>
</dbReference>
<accession>A0A4Q0A267</accession>
<sequence>MAFGCGNGTGTGIGNKGDSFNYPTLFGPTLVTWGRCSDDNITLHHLGFDGHHWVATTPAKLMRYTLVNWSEDREIDELYSNLSSTRPFISLYQNQLPLSFTPLPLLHSTFPERKELWTTDNLRKAGLTNTNNSPEKQASDAVWVRKDPV</sequence>
<reference evidence="3" key="1">
    <citation type="journal article" date="2018" name="Nat. Microbiol.">
        <title>Leveraging single-cell genomics to expand the fungal tree of life.</title>
        <authorList>
            <person name="Ahrendt S.R."/>
            <person name="Quandt C.A."/>
            <person name="Ciobanu D."/>
            <person name="Clum A."/>
            <person name="Salamov A."/>
            <person name="Andreopoulos B."/>
            <person name="Cheng J.F."/>
            <person name="Woyke T."/>
            <person name="Pelin A."/>
            <person name="Henrissat B."/>
            <person name="Reynolds N.K."/>
            <person name="Benny G.L."/>
            <person name="Smith M.E."/>
            <person name="James T.Y."/>
            <person name="Grigoriev I.V."/>
        </authorList>
    </citation>
    <scope>NUCLEOTIDE SEQUENCE [LARGE SCALE GENOMIC DNA]</scope>
    <source>
        <strain evidence="3">RSA 468</strain>
    </source>
</reference>
<keyword evidence="3" id="KW-1185">Reference proteome</keyword>
<evidence type="ECO:0000313" key="2">
    <source>
        <dbReference type="EMBL" id="RKP40195.1"/>
    </source>
</evidence>
<dbReference type="AlphaFoldDB" id="A0A4Q0A267"/>
<proteinExistence type="predicted"/>
<name>A0A4Q0A267_9FUNG</name>